<dbReference type="Gene3D" id="2.70.170.10">
    <property type="entry name" value="Neurotransmitter-gated ion-channel ligand-binding domain"/>
    <property type="match status" value="1"/>
</dbReference>
<organism evidence="2 3">
    <name type="scientific">Plectus sambesii</name>
    <dbReference type="NCBI Taxonomy" id="2011161"/>
    <lineage>
        <taxon>Eukaryota</taxon>
        <taxon>Metazoa</taxon>
        <taxon>Ecdysozoa</taxon>
        <taxon>Nematoda</taxon>
        <taxon>Chromadorea</taxon>
        <taxon>Plectida</taxon>
        <taxon>Plectina</taxon>
        <taxon>Plectoidea</taxon>
        <taxon>Plectidae</taxon>
        <taxon>Plectus</taxon>
    </lineage>
</organism>
<proteinExistence type="predicted"/>
<dbReference type="WBParaSite" id="PSAMB.scaffold4540size14276.g24566.t1">
    <property type="protein sequence ID" value="PSAMB.scaffold4540size14276.g24566.t1"/>
    <property type="gene ID" value="PSAMB.scaffold4540size14276.g24566"/>
</dbReference>
<evidence type="ECO:0000313" key="2">
    <source>
        <dbReference type="Proteomes" id="UP000887566"/>
    </source>
</evidence>
<accession>A0A914WM06</accession>
<feature type="domain" description="Neurotransmitter-gated ion-channel ligand-binding" evidence="1">
    <location>
        <begin position="20"/>
        <end position="97"/>
    </location>
</feature>
<dbReference type="InterPro" id="IPR006202">
    <property type="entry name" value="Neur_chan_lig-bd"/>
</dbReference>
<evidence type="ECO:0000313" key="3">
    <source>
        <dbReference type="WBParaSite" id="PSAMB.scaffold4540size14276.g24566.t1"/>
    </source>
</evidence>
<dbReference type="Pfam" id="PF02931">
    <property type="entry name" value="Neur_chan_LBD"/>
    <property type="match status" value="1"/>
</dbReference>
<protein>
    <submittedName>
        <fullName evidence="3">Neurotransmitter-gated ion-channel ligand-binding domain-containing protein</fullName>
    </submittedName>
</protein>
<dbReference type="SUPFAM" id="SSF63712">
    <property type="entry name" value="Nicotinic receptor ligand binding domain-like"/>
    <property type="match status" value="1"/>
</dbReference>
<reference evidence="3" key="1">
    <citation type="submission" date="2022-11" db="UniProtKB">
        <authorList>
            <consortium name="WormBaseParasite"/>
        </authorList>
    </citation>
    <scope>IDENTIFICATION</scope>
</reference>
<keyword evidence="2" id="KW-1185">Reference proteome</keyword>
<sequence>MNTGAGEVEVFKKIFKDYEKSTWYDEYLQWDPAEFDYTTSIWVPEELIWIPDITMSRGLNVNPAIPLEKRKVVISHTGKVKMYSPSIVNHYCKMGIQNGKLHPSMSPLKIGQLLALYFLEF</sequence>
<dbReference type="GO" id="GO:0016020">
    <property type="term" value="C:membrane"/>
    <property type="evidence" value="ECO:0007669"/>
    <property type="project" value="InterPro"/>
</dbReference>
<evidence type="ECO:0000259" key="1">
    <source>
        <dbReference type="Pfam" id="PF02931"/>
    </source>
</evidence>
<dbReference type="Proteomes" id="UP000887566">
    <property type="component" value="Unplaced"/>
</dbReference>
<dbReference type="AlphaFoldDB" id="A0A914WM06"/>
<dbReference type="GO" id="GO:0005230">
    <property type="term" value="F:extracellular ligand-gated monoatomic ion channel activity"/>
    <property type="evidence" value="ECO:0007669"/>
    <property type="project" value="InterPro"/>
</dbReference>
<dbReference type="InterPro" id="IPR036734">
    <property type="entry name" value="Neur_chan_lig-bd_sf"/>
</dbReference>
<name>A0A914WM06_9BILA</name>